<keyword evidence="4 6" id="KW-0067">ATP-binding</keyword>
<dbReference type="Pfam" id="PF00005">
    <property type="entry name" value="ABC_tran"/>
    <property type="match status" value="1"/>
</dbReference>
<accession>A0A396SII7</accession>
<evidence type="ECO:0000256" key="3">
    <source>
        <dbReference type="ARBA" id="ARBA00022741"/>
    </source>
</evidence>
<dbReference type="InterPro" id="IPR017871">
    <property type="entry name" value="ABC_transporter-like_CS"/>
</dbReference>
<evidence type="ECO:0000256" key="1">
    <source>
        <dbReference type="ARBA" id="ARBA00005417"/>
    </source>
</evidence>
<reference evidence="6 7" key="1">
    <citation type="submission" date="2018-08" db="EMBL/GenBank/DDBJ databases">
        <title>Lysinibacillus sp. YLB-03 draft genome sequence.</title>
        <authorList>
            <person name="Yu L."/>
        </authorList>
    </citation>
    <scope>NUCLEOTIDE SEQUENCE [LARGE SCALE GENOMIC DNA]</scope>
    <source>
        <strain evidence="6 7">YLB-03</strain>
    </source>
</reference>
<dbReference type="RefSeq" id="WP_118875132.1">
    <property type="nucleotide sequence ID" value="NZ_QWEI01000001.1"/>
</dbReference>
<evidence type="ECO:0000256" key="2">
    <source>
        <dbReference type="ARBA" id="ARBA00022448"/>
    </source>
</evidence>
<dbReference type="GO" id="GO:0015424">
    <property type="term" value="F:ABC-type amino acid transporter activity"/>
    <property type="evidence" value="ECO:0007669"/>
    <property type="project" value="InterPro"/>
</dbReference>
<dbReference type="OrthoDB" id="9802185at2"/>
<dbReference type="Proteomes" id="UP000265692">
    <property type="component" value="Unassembled WGS sequence"/>
</dbReference>
<dbReference type="PROSITE" id="PS50893">
    <property type="entry name" value="ABC_TRANSPORTER_2"/>
    <property type="match status" value="1"/>
</dbReference>
<dbReference type="PANTHER" id="PTHR43166">
    <property type="entry name" value="AMINO ACID IMPORT ATP-BINDING PROTEIN"/>
    <property type="match status" value="1"/>
</dbReference>
<dbReference type="SUPFAM" id="SSF52540">
    <property type="entry name" value="P-loop containing nucleoside triphosphate hydrolases"/>
    <property type="match status" value="1"/>
</dbReference>
<gene>
    <name evidence="6" type="ORF">D1B33_04535</name>
</gene>
<dbReference type="PROSITE" id="PS00211">
    <property type="entry name" value="ABC_TRANSPORTER_1"/>
    <property type="match status" value="1"/>
</dbReference>
<keyword evidence="7" id="KW-1185">Reference proteome</keyword>
<protein>
    <submittedName>
        <fullName evidence="6">Amino acid ABC transporter ATP-binding protein</fullName>
    </submittedName>
</protein>
<keyword evidence="3" id="KW-0547">Nucleotide-binding</keyword>
<feature type="domain" description="ABC transporter" evidence="5">
    <location>
        <begin position="2"/>
        <end position="236"/>
    </location>
</feature>
<dbReference type="Gene3D" id="3.40.50.300">
    <property type="entry name" value="P-loop containing nucleotide triphosphate hydrolases"/>
    <property type="match status" value="1"/>
</dbReference>
<dbReference type="SMART" id="SM00382">
    <property type="entry name" value="AAA"/>
    <property type="match status" value="1"/>
</dbReference>
<name>A0A396SII7_9BACL</name>
<dbReference type="InterPro" id="IPR003439">
    <property type="entry name" value="ABC_transporter-like_ATP-bd"/>
</dbReference>
<dbReference type="InterPro" id="IPR030679">
    <property type="entry name" value="ABC_ATPase_HisP-typ"/>
</dbReference>
<evidence type="ECO:0000256" key="4">
    <source>
        <dbReference type="ARBA" id="ARBA00022840"/>
    </source>
</evidence>
<sequence>MIKFENVHKHFGDFHVLNNINLEINKGEVVVIIGPSGSGKSTLLRCMNQLETISEGRLEVNGVVLSDKKVNINEFRKNVGMVFQHFNLYPNKTVLENIMLAPVKVLKKSKEEAKKTALYYLEKVGILEKADAYPSQLSGGQQQRVAIARGLAMNPQIMLFDEPTSALDPEMIGEVLDVMKALALEGMTMVVVTHEMGFAREVADRIIFIDKGQILEDADPTEFYNQPKDERARLFLSRILNH</sequence>
<proteinExistence type="inferred from homology"/>
<dbReference type="InterPro" id="IPR050086">
    <property type="entry name" value="MetN_ABC_transporter-like"/>
</dbReference>
<dbReference type="InterPro" id="IPR027417">
    <property type="entry name" value="P-loop_NTPase"/>
</dbReference>
<dbReference type="GO" id="GO:0016887">
    <property type="term" value="F:ATP hydrolysis activity"/>
    <property type="evidence" value="ECO:0007669"/>
    <property type="project" value="InterPro"/>
</dbReference>
<comment type="caution">
    <text evidence="6">The sequence shown here is derived from an EMBL/GenBank/DDBJ whole genome shotgun (WGS) entry which is preliminary data.</text>
</comment>
<dbReference type="InterPro" id="IPR003593">
    <property type="entry name" value="AAA+_ATPase"/>
</dbReference>
<evidence type="ECO:0000313" key="6">
    <source>
        <dbReference type="EMBL" id="RHW40118.1"/>
    </source>
</evidence>
<dbReference type="FunFam" id="3.40.50.300:FF:000020">
    <property type="entry name" value="Amino acid ABC transporter ATP-binding component"/>
    <property type="match status" value="1"/>
</dbReference>
<dbReference type="EMBL" id="QWEI01000001">
    <property type="protein sequence ID" value="RHW40118.1"/>
    <property type="molecule type" value="Genomic_DNA"/>
</dbReference>
<dbReference type="GO" id="GO:0005524">
    <property type="term" value="F:ATP binding"/>
    <property type="evidence" value="ECO:0007669"/>
    <property type="project" value="UniProtKB-KW"/>
</dbReference>
<dbReference type="AlphaFoldDB" id="A0A396SII7"/>
<dbReference type="PIRSF" id="PIRSF039085">
    <property type="entry name" value="ABC_ATPase_HisP"/>
    <property type="match status" value="1"/>
</dbReference>
<evidence type="ECO:0000313" key="7">
    <source>
        <dbReference type="Proteomes" id="UP000265692"/>
    </source>
</evidence>
<comment type="similarity">
    <text evidence="1">Belongs to the ABC transporter superfamily.</text>
</comment>
<organism evidence="6 7">
    <name type="scientific">Ureibacillus yapensis</name>
    <dbReference type="NCBI Taxonomy" id="2304605"/>
    <lineage>
        <taxon>Bacteria</taxon>
        <taxon>Bacillati</taxon>
        <taxon>Bacillota</taxon>
        <taxon>Bacilli</taxon>
        <taxon>Bacillales</taxon>
        <taxon>Caryophanaceae</taxon>
        <taxon>Ureibacillus</taxon>
    </lineage>
</organism>
<evidence type="ECO:0000259" key="5">
    <source>
        <dbReference type="PROSITE" id="PS50893"/>
    </source>
</evidence>
<keyword evidence="2" id="KW-0813">Transport</keyword>
<dbReference type="CDD" id="cd03262">
    <property type="entry name" value="ABC_HisP_GlnQ"/>
    <property type="match status" value="1"/>
</dbReference>
<dbReference type="PANTHER" id="PTHR43166:SF4">
    <property type="entry name" value="PHOSPHONATES IMPORT ATP-BINDING PROTEIN PHNC"/>
    <property type="match status" value="1"/>
</dbReference>